<feature type="domain" description="Phage tail collar" evidence="1">
    <location>
        <begin position="7"/>
        <end position="63"/>
    </location>
</feature>
<gene>
    <name evidence="2" type="ordered locus">HCH_03189</name>
</gene>
<dbReference type="AlphaFoldDB" id="Q2SHC2"/>
<evidence type="ECO:0000259" key="1">
    <source>
        <dbReference type="Pfam" id="PF07484"/>
    </source>
</evidence>
<reference evidence="2 3" key="1">
    <citation type="journal article" date="2005" name="Nucleic Acids Res.">
        <title>Genomic blueprint of Hahella chejuensis, a marine microbe producing an algicidal agent.</title>
        <authorList>
            <person name="Jeong H."/>
            <person name="Yim J.H."/>
            <person name="Lee C."/>
            <person name="Choi S.-H."/>
            <person name="Park Y.K."/>
            <person name="Yoon S.H."/>
            <person name="Hur C.-G."/>
            <person name="Kang H.-Y."/>
            <person name="Kim D."/>
            <person name="Lee H.H."/>
            <person name="Park K.H."/>
            <person name="Park S.-H."/>
            <person name="Park H.-S."/>
            <person name="Lee H.K."/>
            <person name="Oh T.K."/>
            <person name="Kim J.F."/>
        </authorList>
    </citation>
    <scope>NUCLEOTIDE SEQUENCE [LARGE SCALE GENOMIC DNA]</scope>
    <source>
        <strain evidence="2 3">KCTC 2396</strain>
    </source>
</reference>
<dbReference type="eggNOG" id="COG4675">
    <property type="taxonomic scope" value="Bacteria"/>
</dbReference>
<evidence type="ECO:0000313" key="2">
    <source>
        <dbReference type="EMBL" id="ABC29952.1"/>
    </source>
</evidence>
<proteinExistence type="predicted"/>
<protein>
    <submittedName>
        <fullName evidence="2">Microcystin-dependent protein</fullName>
    </submittedName>
</protein>
<dbReference type="RefSeq" id="WP_011397021.1">
    <property type="nucleotide sequence ID" value="NC_007645.1"/>
</dbReference>
<dbReference type="OrthoDB" id="9810174at2"/>
<dbReference type="HOGENOM" id="CLU_087872_0_0_6"/>
<dbReference type="InterPro" id="IPR037053">
    <property type="entry name" value="Phage_tail_collar_dom_sf"/>
</dbReference>
<dbReference type="Pfam" id="PF07484">
    <property type="entry name" value="Collar"/>
    <property type="match status" value="1"/>
</dbReference>
<dbReference type="Proteomes" id="UP000000238">
    <property type="component" value="Chromosome"/>
</dbReference>
<dbReference type="SUPFAM" id="SSF88874">
    <property type="entry name" value="Receptor-binding domain of short tail fibre protein gp12"/>
    <property type="match status" value="1"/>
</dbReference>
<sequence length="175" mass="18129">MSDSFLGEIRMFAGAYVPQQWSFCNGEILTIAQQSALYSLLGIAYGGDGAVNFALPDMRGRAPIHTGTGTGLTTRPLGSATGTETVTLTMANIPPHTHALQASNNAVTVNVSPSNQVTGVTAISFYTTTTDPTGITTLSPQAIGNNSGGGAHSNIMPYLALAFIISMSGTYPTRN</sequence>
<keyword evidence="3" id="KW-1185">Reference proteome</keyword>
<dbReference type="STRING" id="349521.HCH_03189"/>
<accession>Q2SHC2</accession>
<name>Q2SHC2_HAHCH</name>
<dbReference type="InterPro" id="IPR011083">
    <property type="entry name" value="Phage_tail_collar_dom"/>
</dbReference>
<dbReference type="EMBL" id="CP000155">
    <property type="protein sequence ID" value="ABC29952.1"/>
    <property type="molecule type" value="Genomic_DNA"/>
</dbReference>
<evidence type="ECO:0000313" key="3">
    <source>
        <dbReference type="Proteomes" id="UP000000238"/>
    </source>
</evidence>
<dbReference type="KEGG" id="hch:HCH_03189"/>
<dbReference type="Gene3D" id="3.90.1340.10">
    <property type="entry name" value="Phage tail collar domain"/>
    <property type="match status" value="1"/>
</dbReference>
<organism evidence="2 3">
    <name type="scientific">Hahella chejuensis (strain KCTC 2396)</name>
    <dbReference type="NCBI Taxonomy" id="349521"/>
    <lineage>
        <taxon>Bacteria</taxon>
        <taxon>Pseudomonadati</taxon>
        <taxon>Pseudomonadota</taxon>
        <taxon>Gammaproteobacteria</taxon>
        <taxon>Oceanospirillales</taxon>
        <taxon>Hahellaceae</taxon>
        <taxon>Hahella</taxon>
    </lineage>
</organism>